<evidence type="ECO:0000313" key="1">
    <source>
        <dbReference type="EMBL" id="CAH6718740.1"/>
    </source>
</evidence>
<proteinExistence type="predicted"/>
<accession>A0ACA9Y1B6</accession>
<keyword evidence="2" id="KW-1185">Reference proteome</keyword>
<gene>
    <name evidence="1" type="ORF">CLIB1444_01S13476</name>
</gene>
<reference evidence="1" key="1">
    <citation type="submission" date="2022-06" db="EMBL/GenBank/DDBJ databases">
        <authorList>
            <person name="Legras J.-L."/>
            <person name="Devillers H."/>
            <person name="Grondin C."/>
        </authorList>
    </citation>
    <scope>NUCLEOTIDE SEQUENCE</scope>
    <source>
        <strain evidence="1">CLIB 1444</strain>
    </source>
</reference>
<dbReference type="Proteomes" id="UP001152531">
    <property type="component" value="Unassembled WGS sequence"/>
</dbReference>
<dbReference type="EMBL" id="CALSDN010000001">
    <property type="protein sequence ID" value="CAH6718740.1"/>
    <property type="molecule type" value="Genomic_DNA"/>
</dbReference>
<protein>
    <submittedName>
        <fullName evidence="1">Uncharacterized protein</fullName>
    </submittedName>
</protein>
<comment type="caution">
    <text evidence="1">The sequence shown here is derived from an EMBL/GenBank/DDBJ whole genome shotgun (WGS) entry which is preliminary data.</text>
</comment>
<organism evidence="1 2">
    <name type="scientific">[Candida] jaroonii</name>
    <dbReference type="NCBI Taxonomy" id="467808"/>
    <lineage>
        <taxon>Eukaryota</taxon>
        <taxon>Fungi</taxon>
        <taxon>Dikarya</taxon>
        <taxon>Ascomycota</taxon>
        <taxon>Saccharomycotina</taxon>
        <taxon>Pichiomycetes</taxon>
        <taxon>Debaryomycetaceae</taxon>
        <taxon>Yamadazyma</taxon>
    </lineage>
</organism>
<name>A0ACA9Y1B6_9ASCO</name>
<sequence length="917" mass="103127">MSDSEKKKKFKGLTNTKTIKPTVNGSVRVAQACDRCRAKKTKCDGKQPSCSGCEAIGIKCIVSDKLTRRAFPKGYTEILEERIRQLEGENSRLSDLVNLRDEQINNFQSLSPDNTRGSDDNKPGKSFDLNGFNNGTIDFEETTTHTHDQCCGCGDNNFHQRPVSVNELNDGNHGPLSINNLDLSDEDDETNSLLSTDDELISNSLGSILIKRNTLYSNKFNNDSSKPAPGAFAAATAIEKMQKGSKMIDQQSMLTALVAASIPRTTEETLFVPTLLSSVCQNYGYDSKQAILAANAIGSLKDEINNSDEFNNVKLVNLIMEKKQLTDEEKLFFLKNLSLGNSRVEFDQLITMYFKHWGSFLPILNRNSFLKSYSDYLQIIETDKIDTSDSIEKFGATMVLILAMSLLSSKYDYFNMANSAIPNKASFEERLNYYDYLIRQFIKPQCVITKVCSIQSLQILSLALQYFLAIGDVSTCFELRGRVITMAQQLRLHRCPAAVLGFSGIHNKNLRNLQQGERRILFWSVYILDVYSSLNLGVPRLLKDSEIECALPFAGKKVDDDDEENENILIVNNTRLTIVGKVSRYSLSVMLYSRVLSSILDNIYYSSQENDSDFEISQKKETQLEIWRRELPEELKFETGVNRNSLVNEIDKDHWEKYSVQQLSLIFLYFHARTLIYLPIISKFGNHFDIGLSEKTKLTKGMESKSSIISSISMIQQSSLQILQILRTFLNPMNPILLSVPLNLPREHSRLSLLVAKGTLDYIKGGTLYSSSKNLLLDTVPLIVRESNLKIPGSLSKNSSKLIEMAILSILGLPSKTPLLKKKNTVKPVVKRPSMLNNVVYSHDLESSISQTDEIKSEQSTDVSDPTDQEEIDIDTLLEFDPFKVNLSQNALANEFAADGSLGLAPFLNYDEFLNLE</sequence>
<evidence type="ECO:0000313" key="2">
    <source>
        <dbReference type="Proteomes" id="UP001152531"/>
    </source>
</evidence>